<proteinExistence type="inferred from homology"/>
<organism evidence="5 6">
    <name type="scientific">Haematospirillum jordaniae</name>
    <dbReference type="NCBI Taxonomy" id="1549855"/>
    <lineage>
        <taxon>Bacteria</taxon>
        <taxon>Pseudomonadati</taxon>
        <taxon>Pseudomonadota</taxon>
        <taxon>Alphaproteobacteria</taxon>
        <taxon>Rhodospirillales</taxon>
        <taxon>Novispirillaceae</taxon>
        <taxon>Haematospirillum</taxon>
    </lineage>
</organism>
<evidence type="ECO:0000313" key="5">
    <source>
        <dbReference type="EMBL" id="AMW35174.1"/>
    </source>
</evidence>
<accession>A0A143DEL8</accession>
<reference evidence="5 6" key="1">
    <citation type="submission" date="2016-02" db="EMBL/GenBank/DDBJ databases">
        <title>Complete Genome of H5569, the type strain of the newly described species Haematospirillium jordaniae.</title>
        <authorList>
            <person name="Nicholson A.C."/>
            <person name="Humrighouse B.W."/>
            <person name="Loparov V."/>
            <person name="McQuiston J.R."/>
        </authorList>
    </citation>
    <scope>NUCLEOTIDE SEQUENCE [LARGE SCALE GENOMIC DNA]</scope>
    <source>
        <strain evidence="5 6">H5569</strain>
    </source>
</reference>
<dbReference type="PANTHER" id="PTHR43434">
    <property type="entry name" value="PHOSPHOGLYCOLATE PHOSPHATASE"/>
    <property type="match status" value="1"/>
</dbReference>
<dbReference type="Gene3D" id="1.10.150.730">
    <property type="match status" value="1"/>
</dbReference>
<evidence type="ECO:0000313" key="6">
    <source>
        <dbReference type="Proteomes" id="UP000076066"/>
    </source>
</evidence>
<comment type="pathway">
    <text evidence="2">Organic acid metabolism; glycolate biosynthesis; glycolate from 2-phosphoglycolate: step 1/1.</text>
</comment>
<dbReference type="InterPro" id="IPR041492">
    <property type="entry name" value="HAD_2"/>
</dbReference>
<dbReference type="GO" id="GO:0005829">
    <property type="term" value="C:cytosol"/>
    <property type="evidence" value="ECO:0007669"/>
    <property type="project" value="TreeGrafter"/>
</dbReference>
<evidence type="ECO:0000256" key="1">
    <source>
        <dbReference type="ARBA" id="ARBA00000830"/>
    </source>
</evidence>
<dbReference type="SFLD" id="SFLDG01129">
    <property type="entry name" value="C1.5:_HAD__Beta-PGM__Phosphata"/>
    <property type="match status" value="1"/>
</dbReference>
<dbReference type="SUPFAM" id="SSF56784">
    <property type="entry name" value="HAD-like"/>
    <property type="match status" value="1"/>
</dbReference>
<evidence type="ECO:0000256" key="4">
    <source>
        <dbReference type="ARBA" id="ARBA00013078"/>
    </source>
</evidence>
<sequence length="232" mass="25964">MKVMMDPLLVSPPQAVLFDWDNTLVDTWPCILKAMNMTLVHMGHAPWTREEGMARISRSLRDSFPDLFGERWREAQDIFYESFRSCHLDMLRPLPHAEALVRHMRGMGAWVGIVSNKTGDLLRIEVEHLGWEGLFHRVAGAGDAKADKPHVEHILYALQGSGLKPGQDIWFVGDHAIDMQCATGAGCTPFLLHHDGPLADDLLSWAPLGIYGSCGEFLDVLRTLAVPSNENR</sequence>
<dbReference type="GO" id="GO:0006281">
    <property type="term" value="P:DNA repair"/>
    <property type="evidence" value="ECO:0007669"/>
    <property type="project" value="TreeGrafter"/>
</dbReference>
<comment type="catalytic activity">
    <reaction evidence="1">
        <text>2-phosphoglycolate + H2O = glycolate + phosphate</text>
        <dbReference type="Rhea" id="RHEA:14369"/>
        <dbReference type="ChEBI" id="CHEBI:15377"/>
        <dbReference type="ChEBI" id="CHEBI:29805"/>
        <dbReference type="ChEBI" id="CHEBI:43474"/>
        <dbReference type="ChEBI" id="CHEBI:58033"/>
        <dbReference type="EC" id="3.1.3.18"/>
    </reaction>
</comment>
<dbReference type="InterPro" id="IPR023214">
    <property type="entry name" value="HAD_sf"/>
</dbReference>
<dbReference type="PANTHER" id="PTHR43434:SF1">
    <property type="entry name" value="PHOSPHOGLYCOLATE PHOSPHATASE"/>
    <property type="match status" value="1"/>
</dbReference>
<dbReference type="AlphaFoldDB" id="A0A143DEL8"/>
<keyword evidence="5" id="KW-0378">Hydrolase</keyword>
<dbReference type="Proteomes" id="UP000076066">
    <property type="component" value="Chromosome"/>
</dbReference>
<dbReference type="EC" id="3.1.3.18" evidence="4"/>
<dbReference type="GO" id="GO:0008967">
    <property type="term" value="F:phosphoglycolate phosphatase activity"/>
    <property type="evidence" value="ECO:0007669"/>
    <property type="project" value="UniProtKB-EC"/>
</dbReference>
<protein>
    <recommendedName>
        <fullName evidence="4">phosphoglycolate phosphatase</fullName>
        <ecNumber evidence="4">3.1.3.18</ecNumber>
    </recommendedName>
</protein>
<dbReference type="STRING" id="1549855.AY555_08300"/>
<dbReference type="EMBL" id="CP014525">
    <property type="protein sequence ID" value="AMW35174.1"/>
    <property type="molecule type" value="Genomic_DNA"/>
</dbReference>
<keyword evidence="6" id="KW-1185">Reference proteome</keyword>
<dbReference type="InterPro" id="IPR050155">
    <property type="entry name" value="HAD-like_hydrolase_sf"/>
</dbReference>
<dbReference type="Gene3D" id="3.40.50.1000">
    <property type="entry name" value="HAD superfamily/HAD-like"/>
    <property type="match status" value="1"/>
</dbReference>
<name>A0A143DEL8_9PROT</name>
<evidence type="ECO:0000256" key="2">
    <source>
        <dbReference type="ARBA" id="ARBA00004818"/>
    </source>
</evidence>
<gene>
    <name evidence="5" type="ORF">AY555_08300</name>
</gene>
<dbReference type="SFLD" id="SFLDS00003">
    <property type="entry name" value="Haloacid_Dehalogenase"/>
    <property type="match status" value="1"/>
</dbReference>
<dbReference type="Pfam" id="PF13419">
    <property type="entry name" value="HAD_2"/>
    <property type="match status" value="1"/>
</dbReference>
<dbReference type="KEGG" id="hjo:AY555_08300"/>
<comment type="similarity">
    <text evidence="3">Belongs to the HAD-like hydrolase superfamily. CbbY/CbbZ/Gph/YieH family.</text>
</comment>
<evidence type="ECO:0000256" key="3">
    <source>
        <dbReference type="ARBA" id="ARBA00006171"/>
    </source>
</evidence>
<dbReference type="InterPro" id="IPR036412">
    <property type="entry name" value="HAD-like_sf"/>
</dbReference>